<proteinExistence type="predicted"/>
<gene>
    <name evidence="2" type="ORF">MONAX_5E028633</name>
</gene>
<dbReference type="SMART" id="SM00609">
    <property type="entry name" value="VIT"/>
    <property type="match status" value="1"/>
</dbReference>
<sequence>MEGSCGLITLQQEPAALKNFSVTLSIHEFVASVSPNLNCENEEKVPLEASFMYPMDEDFDVFSFEDLVDGKKIVAELQDKMEAQHSYEDAISQGQEAYLLEEDSYSRDVFCCNVGNLQPGSKVEFTLRKSVNSTQKTMEEVVKRIKLMSKDLGGTEILAPLQNIYRKPSITGHPLRLFVFTDGEVAETFSVI</sequence>
<accession>A0A5E4CW27</accession>
<name>A0A5E4CW27_MARMO</name>
<comment type="caution">
    <text evidence="2">The sequence shown here is derived from an EMBL/GenBank/DDBJ whole genome shotgun (WGS) entry which is preliminary data.</text>
</comment>
<dbReference type="EMBL" id="CABDUW010002083">
    <property type="protein sequence ID" value="VTJ85369.1"/>
    <property type="molecule type" value="Genomic_DNA"/>
</dbReference>
<organism evidence="2 3">
    <name type="scientific">Marmota monax</name>
    <name type="common">Woodchuck</name>
    <dbReference type="NCBI Taxonomy" id="9995"/>
    <lineage>
        <taxon>Eukaryota</taxon>
        <taxon>Metazoa</taxon>
        <taxon>Chordata</taxon>
        <taxon>Craniata</taxon>
        <taxon>Vertebrata</taxon>
        <taxon>Euteleostomi</taxon>
        <taxon>Mammalia</taxon>
        <taxon>Eutheria</taxon>
        <taxon>Euarchontoglires</taxon>
        <taxon>Glires</taxon>
        <taxon>Rodentia</taxon>
        <taxon>Sciuromorpha</taxon>
        <taxon>Sciuridae</taxon>
        <taxon>Xerinae</taxon>
        <taxon>Marmotini</taxon>
        <taxon>Marmota</taxon>
    </lineage>
</organism>
<dbReference type="InterPro" id="IPR013694">
    <property type="entry name" value="VIT"/>
</dbReference>
<evidence type="ECO:0000259" key="1">
    <source>
        <dbReference type="PROSITE" id="PS51468"/>
    </source>
</evidence>
<dbReference type="PROSITE" id="PS51468">
    <property type="entry name" value="VIT"/>
    <property type="match status" value="1"/>
</dbReference>
<reference evidence="2" key="1">
    <citation type="submission" date="2019-04" db="EMBL/GenBank/DDBJ databases">
        <authorList>
            <person name="Alioto T."/>
            <person name="Alioto T."/>
        </authorList>
    </citation>
    <scope>NUCLEOTIDE SEQUENCE [LARGE SCALE GENOMIC DNA]</scope>
</reference>
<dbReference type="AlphaFoldDB" id="A0A5E4CW27"/>
<protein>
    <recommendedName>
        <fullName evidence="1">VIT domain-containing protein</fullName>
    </recommendedName>
</protein>
<feature type="domain" description="VIT" evidence="1">
    <location>
        <begin position="1"/>
        <end position="131"/>
    </location>
</feature>
<keyword evidence="3" id="KW-1185">Reference proteome</keyword>
<dbReference type="Pfam" id="PF08487">
    <property type="entry name" value="VIT"/>
    <property type="match status" value="1"/>
</dbReference>
<dbReference type="Proteomes" id="UP000335636">
    <property type="component" value="Unassembled WGS sequence"/>
</dbReference>
<dbReference type="PANTHER" id="PTHR45737">
    <property type="entry name" value="VON WILLEBRAND FACTOR A DOMAIN-CONTAINING PROTEIN 5A"/>
    <property type="match status" value="1"/>
</dbReference>
<evidence type="ECO:0000313" key="2">
    <source>
        <dbReference type="EMBL" id="VTJ85369.1"/>
    </source>
</evidence>
<evidence type="ECO:0000313" key="3">
    <source>
        <dbReference type="Proteomes" id="UP000335636"/>
    </source>
</evidence>
<dbReference type="PANTHER" id="PTHR45737:SF6">
    <property type="entry name" value="VON WILLEBRAND FACTOR A DOMAIN-CONTAINING PROTEIN 5A"/>
    <property type="match status" value="1"/>
</dbReference>